<keyword evidence="3" id="KW-1185">Reference proteome</keyword>
<feature type="signal peptide" evidence="1">
    <location>
        <begin position="1"/>
        <end position="19"/>
    </location>
</feature>
<dbReference type="RefSeq" id="XP_007288870.1">
    <property type="nucleotide sequence ID" value="XM_007288808.1"/>
</dbReference>
<dbReference type="InParanoid" id="K1Y562"/>
<name>K1Y562_MARBU</name>
<reference evidence="2 3" key="1">
    <citation type="journal article" date="2012" name="BMC Genomics">
        <title>Sequencing the genome of Marssonina brunnea reveals fungus-poplar co-evolution.</title>
        <authorList>
            <person name="Zhu S."/>
            <person name="Cao Y.-Z."/>
            <person name="Jiang C."/>
            <person name="Tan B.-Y."/>
            <person name="Wang Z."/>
            <person name="Feng S."/>
            <person name="Zhang L."/>
            <person name="Su X.-H."/>
            <person name="Brejova B."/>
            <person name="Vinar T."/>
            <person name="Xu M."/>
            <person name="Wang M.-X."/>
            <person name="Zhang S.-G."/>
            <person name="Huang M.-R."/>
            <person name="Wu R."/>
            <person name="Zhou Y."/>
        </authorList>
    </citation>
    <scope>NUCLEOTIDE SEQUENCE [LARGE SCALE GENOMIC DNA]</scope>
    <source>
        <strain evidence="2 3">MB_m1</strain>
    </source>
</reference>
<evidence type="ECO:0000256" key="1">
    <source>
        <dbReference type="SAM" id="SignalP"/>
    </source>
</evidence>
<protein>
    <submittedName>
        <fullName evidence="2">Uncharacterized protein</fullName>
    </submittedName>
</protein>
<proteinExistence type="predicted"/>
<evidence type="ECO:0000313" key="3">
    <source>
        <dbReference type="Proteomes" id="UP000006753"/>
    </source>
</evidence>
<dbReference type="EMBL" id="JH921429">
    <property type="protein sequence ID" value="EKD20299.1"/>
    <property type="molecule type" value="Genomic_DNA"/>
</dbReference>
<dbReference type="Proteomes" id="UP000006753">
    <property type="component" value="Unassembled WGS sequence"/>
</dbReference>
<dbReference type="OrthoDB" id="5401396at2759"/>
<gene>
    <name evidence="2" type="ORF">MBM_00981</name>
</gene>
<dbReference type="HOGENOM" id="CLU_164164_0_0_1"/>
<accession>K1Y562</accession>
<dbReference type="AlphaFoldDB" id="K1Y562"/>
<sequence length="119" mass="13264">MFINDIFAAAVLAASAVTAVPSFIPKLKHQDTVKLCEHFNWSSCGEVAYRPDVCVDQIGIFQDAVSSLDTRKKQCQFFVDNYCNSASGFFNWNGDIQNIKDHPDLSQYENAISSFRCAA</sequence>
<dbReference type="GeneID" id="18756916"/>
<evidence type="ECO:0000313" key="2">
    <source>
        <dbReference type="EMBL" id="EKD20299.1"/>
    </source>
</evidence>
<keyword evidence="1" id="KW-0732">Signal</keyword>
<dbReference type="KEGG" id="mbe:MBM_00981"/>
<organism evidence="2 3">
    <name type="scientific">Marssonina brunnea f. sp. multigermtubi (strain MB_m1)</name>
    <name type="common">Marssonina leaf spot fungus</name>
    <dbReference type="NCBI Taxonomy" id="1072389"/>
    <lineage>
        <taxon>Eukaryota</taxon>
        <taxon>Fungi</taxon>
        <taxon>Dikarya</taxon>
        <taxon>Ascomycota</taxon>
        <taxon>Pezizomycotina</taxon>
        <taxon>Leotiomycetes</taxon>
        <taxon>Helotiales</taxon>
        <taxon>Drepanopezizaceae</taxon>
        <taxon>Drepanopeziza</taxon>
    </lineage>
</organism>
<feature type="chain" id="PRO_5003853410" evidence="1">
    <location>
        <begin position="20"/>
        <end position="119"/>
    </location>
</feature>